<evidence type="ECO:0000313" key="2">
    <source>
        <dbReference type="EMBL" id="KNZ45485.1"/>
    </source>
</evidence>
<dbReference type="Pfam" id="PF20515">
    <property type="entry name" value="2OG-FeII_Oxy_6"/>
    <property type="match status" value="1"/>
</dbReference>
<sequence>MAQFHPDKKLNSNIITGEMHMICFCPGGYRGKYAVSQNVYCWSYRINLLNGISAEREFNARIRYPQLYSFASNVSVTYNGCHNKSHQDKRDINGWTYCIFSYINKQTDKPIPSPSSDLGHGFLFPQHAYLIDFAKSNDIIEILWQTTEFEHQTTQETPFLQHRDENTWTHFGCSLQFIKLLLILQENLKVLNLNI</sequence>
<organism evidence="2 3">
    <name type="scientific">Puccinia sorghi</name>
    <dbReference type="NCBI Taxonomy" id="27349"/>
    <lineage>
        <taxon>Eukaryota</taxon>
        <taxon>Fungi</taxon>
        <taxon>Dikarya</taxon>
        <taxon>Basidiomycota</taxon>
        <taxon>Pucciniomycotina</taxon>
        <taxon>Pucciniomycetes</taxon>
        <taxon>Pucciniales</taxon>
        <taxon>Pucciniaceae</taxon>
        <taxon>Puccinia</taxon>
    </lineage>
</organism>
<dbReference type="VEuPathDB" id="FungiDB:VP01_807g15"/>
<dbReference type="AlphaFoldDB" id="A0A0L6UCG1"/>
<dbReference type="InterPro" id="IPR046798">
    <property type="entry name" value="2OG-FeII_Oxy_6"/>
</dbReference>
<dbReference type="OrthoDB" id="2516659at2759"/>
<proteinExistence type="predicted"/>
<accession>A0A0L6UCG1</accession>
<reference evidence="2 3" key="1">
    <citation type="submission" date="2015-08" db="EMBL/GenBank/DDBJ databases">
        <title>Next Generation Sequencing and Analysis of the Genome of Puccinia sorghi L Schw, the Causal Agent of Maize Common Rust.</title>
        <authorList>
            <person name="Rochi L."/>
            <person name="Burguener G."/>
            <person name="Darino M."/>
            <person name="Turjanski A."/>
            <person name="Kreff E."/>
            <person name="Dieguez M.J."/>
            <person name="Sacco F."/>
        </authorList>
    </citation>
    <scope>NUCLEOTIDE SEQUENCE [LARGE SCALE GENOMIC DNA]</scope>
    <source>
        <strain evidence="2 3">RO10H11247</strain>
    </source>
</reference>
<keyword evidence="3" id="KW-1185">Reference proteome</keyword>
<dbReference type="STRING" id="27349.A0A0L6UCG1"/>
<dbReference type="Proteomes" id="UP000037035">
    <property type="component" value="Unassembled WGS sequence"/>
</dbReference>
<evidence type="ECO:0000259" key="1">
    <source>
        <dbReference type="Pfam" id="PF20515"/>
    </source>
</evidence>
<comment type="caution">
    <text evidence="2">The sequence shown here is derived from an EMBL/GenBank/DDBJ whole genome shotgun (WGS) entry which is preliminary data.</text>
</comment>
<gene>
    <name evidence="2" type="ORF">VP01_807g15</name>
</gene>
<feature type="domain" description="Tet-like 2OG-Fe(II) oxygenase" evidence="1">
    <location>
        <begin position="67"/>
        <end position="155"/>
    </location>
</feature>
<dbReference type="EMBL" id="LAVV01013583">
    <property type="protein sequence ID" value="KNZ45485.1"/>
    <property type="molecule type" value="Genomic_DNA"/>
</dbReference>
<name>A0A0L6UCG1_9BASI</name>
<evidence type="ECO:0000313" key="3">
    <source>
        <dbReference type="Proteomes" id="UP000037035"/>
    </source>
</evidence>
<protein>
    <recommendedName>
        <fullName evidence="1">Tet-like 2OG-Fe(II) oxygenase domain-containing protein</fullName>
    </recommendedName>
</protein>